<dbReference type="AlphaFoldDB" id="A0A1B3XPE8"/>
<feature type="binding site" evidence="10 12">
    <location>
        <position position="106"/>
    </location>
    <ligand>
        <name>L-glutamine</name>
        <dbReference type="ChEBI" id="CHEBI:58359"/>
    </ligand>
</feature>
<evidence type="ECO:0000256" key="4">
    <source>
        <dbReference type="ARBA" id="ARBA00022962"/>
    </source>
</evidence>
<dbReference type="EC" id="4.3.3.6" evidence="10"/>
<evidence type="ECO:0000256" key="7">
    <source>
        <dbReference type="ARBA" id="ARBA00049534"/>
    </source>
</evidence>
<evidence type="ECO:0000256" key="6">
    <source>
        <dbReference type="ARBA" id="ARBA00047992"/>
    </source>
</evidence>
<feature type="active site" description="Nucleophile" evidence="10 11">
    <location>
        <position position="79"/>
    </location>
</feature>
<dbReference type="PROSITE" id="PS51130">
    <property type="entry name" value="PDXT_SNO_2"/>
    <property type="match status" value="1"/>
</dbReference>
<reference evidence="13 14" key="1">
    <citation type="submission" date="2016-08" db="EMBL/GenBank/DDBJ databases">
        <title>Complete genome sequence of Bacillus muralis G25-68, a strain with toxicity to nematodes.</title>
        <authorList>
            <person name="Zheng Z."/>
        </authorList>
    </citation>
    <scope>NUCLEOTIDE SEQUENCE [LARGE SCALE GENOMIC DNA]</scope>
    <source>
        <strain evidence="13 14">G25-68</strain>
    </source>
</reference>
<keyword evidence="4 10" id="KW-0315">Glutamine amidotransferase</keyword>
<dbReference type="GO" id="GO:0016740">
    <property type="term" value="F:transferase activity"/>
    <property type="evidence" value="ECO:0007669"/>
    <property type="project" value="UniProtKB-KW"/>
</dbReference>
<protein>
    <recommendedName>
        <fullName evidence="10">Pyridoxal 5'-phosphate synthase subunit PdxT</fullName>
        <ecNumber evidence="10">4.3.3.6</ecNumber>
    </recommendedName>
    <alternativeName>
        <fullName evidence="10">Pdx2</fullName>
    </alternativeName>
    <alternativeName>
        <fullName evidence="10">Pyridoxal 5'-phosphate synthase glutaminase subunit</fullName>
        <ecNumber evidence="10">3.5.1.2</ecNumber>
    </alternativeName>
</protein>
<dbReference type="STRING" id="264697.ABE28_012105"/>
<keyword evidence="3 10" id="KW-0663">Pyridoxal phosphate</keyword>
<dbReference type="GO" id="GO:1903600">
    <property type="term" value="C:glutaminase complex"/>
    <property type="evidence" value="ECO:0007669"/>
    <property type="project" value="TreeGrafter"/>
</dbReference>
<keyword evidence="5 10" id="KW-0456">Lyase</keyword>
<dbReference type="UniPathway" id="UPA00245"/>
<evidence type="ECO:0000313" key="13">
    <source>
        <dbReference type="EMBL" id="AOH55093.1"/>
    </source>
</evidence>
<dbReference type="Pfam" id="PF01174">
    <property type="entry name" value="SNO"/>
    <property type="match status" value="1"/>
</dbReference>
<evidence type="ECO:0000256" key="1">
    <source>
        <dbReference type="ARBA" id="ARBA00008345"/>
    </source>
</evidence>
<dbReference type="GO" id="GO:0006543">
    <property type="term" value="P:L-glutamine catabolic process"/>
    <property type="evidence" value="ECO:0007669"/>
    <property type="project" value="UniProtKB-UniRule"/>
</dbReference>
<dbReference type="EMBL" id="CP017080">
    <property type="protein sequence ID" value="AOH55093.1"/>
    <property type="molecule type" value="Genomic_DNA"/>
</dbReference>
<dbReference type="PANTHER" id="PTHR31559">
    <property type="entry name" value="PYRIDOXAL 5'-PHOSPHATE SYNTHASE SUBUNIT SNO"/>
    <property type="match status" value="1"/>
</dbReference>
<comment type="catalytic activity">
    <reaction evidence="7 10">
        <text>L-glutamine + H2O = L-glutamate + NH4(+)</text>
        <dbReference type="Rhea" id="RHEA:15889"/>
        <dbReference type="ChEBI" id="CHEBI:15377"/>
        <dbReference type="ChEBI" id="CHEBI:28938"/>
        <dbReference type="ChEBI" id="CHEBI:29985"/>
        <dbReference type="ChEBI" id="CHEBI:58359"/>
        <dbReference type="EC" id="3.5.1.2"/>
    </reaction>
</comment>
<dbReference type="PIRSF" id="PIRSF005639">
    <property type="entry name" value="Glut_amidoT_SNO"/>
    <property type="match status" value="1"/>
</dbReference>
<evidence type="ECO:0000256" key="2">
    <source>
        <dbReference type="ARBA" id="ARBA00022801"/>
    </source>
</evidence>
<comment type="catalytic activity">
    <reaction evidence="6 10">
        <text>aldehydo-D-ribose 5-phosphate + D-glyceraldehyde 3-phosphate + L-glutamine = pyridoxal 5'-phosphate + L-glutamate + phosphate + 3 H2O + H(+)</text>
        <dbReference type="Rhea" id="RHEA:31507"/>
        <dbReference type="ChEBI" id="CHEBI:15377"/>
        <dbReference type="ChEBI" id="CHEBI:15378"/>
        <dbReference type="ChEBI" id="CHEBI:29985"/>
        <dbReference type="ChEBI" id="CHEBI:43474"/>
        <dbReference type="ChEBI" id="CHEBI:58273"/>
        <dbReference type="ChEBI" id="CHEBI:58359"/>
        <dbReference type="ChEBI" id="CHEBI:59776"/>
        <dbReference type="ChEBI" id="CHEBI:597326"/>
        <dbReference type="EC" id="4.3.3.6"/>
    </reaction>
</comment>
<evidence type="ECO:0000256" key="5">
    <source>
        <dbReference type="ARBA" id="ARBA00023239"/>
    </source>
</evidence>
<dbReference type="CDD" id="cd01749">
    <property type="entry name" value="GATase1_PB"/>
    <property type="match status" value="1"/>
</dbReference>
<dbReference type="InterPro" id="IPR002161">
    <property type="entry name" value="PdxT/SNO"/>
</dbReference>
<dbReference type="EC" id="3.5.1.2" evidence="10"/>
<dbReference type="HAMAP" id="MF_01615">
    <property type="entry name" value="PdxT"/>
    <property type="match status" value="1"/>
</dbReference>
<feature type="active site" description="Charge relay system" evidence="10 11">
    <location>
        <position position="170"/>
    </location>
</feature>
<dbReference type="GO" id="GO:0042823">
    <property type="term" value="P:pyridoxal phosphate biosynthetic process"/>
    <property type="evidence" value="ECO:0007669"/>
    <property type="project" value="UniProtKB-UniRule"/>
</dbReference>
<dbReference type="KEGG" id="bmur:ABE28_012105"/>
<comment type="subunit">
    <text evidence="9 10">In the presence of PdxS, forms a dodecamer of heterodimers. Only shows activity in the heterodimer.</text>
</comment>
<evidence type="ECO:0000256" key="12">
    <source>
        <dbReference type="PIRSR" id="PIRSR005639-2"/>
    </source>
</evidence>
<evidence type="ECO:0000256" key="10">
    <source>
        <dbReference type="HAMAP-Rule" id="MF_01615"/>
    </source>
</evidence>
<accession>A0A1B3XPE8</accession>
<dbReference type="GO" id="GO:0036381">
    <property type="term" value="F:pyridoxal 5'-phosphate synthase (glutamine hydrolysing) activity"/>
    <property type="evidence" value="ECO:0007669"/>
    <property type="project" value="UniProtKB-UniRule"/>
</dbReference>
<dbReference type="OrthoDB" id="9810320at2"/>
<proteinExistence type="inferred from homology"/>
<name>A0A1B3XPE8_9BACI</name>
<keyword evidence="14" id="KW-1185">Reference proteome</keyword>
<dbReference type="PANTHER" id="PTHR31559:SF0">
    <property type="entry name" value="PYRIDOXAL 5'-PHOSPHATE SYNTHASE SUBUNIT SNO1-RELATED"/>
    <property type="match status" value="1"/>
</dbReference>
<evidence type="ECO:0000256" key="11">
    <source>
        <dbReference type="PIRSR" id="PIRSR005639-1"/>
    </source>
</evidence>
<evidence type="ECO:0000313" key="14">
    <source>
        <dbReference type="Proteomes" id="UP000077926"/>
    </source>
</evidence>
<evidence type="ECO:0000256" key="9">
    <source>
        <dbReference type="ARBA" id="ARBA00064749"/>
    </source>
</evidence>
<dbReference type="FunFam" id="3.40.50.880:FF:000010">
    <property type="entry name" value="uncharacterized protein LOC100176842 isoform X2"/>
    <property type="match status" value="1"/>
</dbReference>
<keyword evidence="2 10" id="KW-0378">Hydrolase</keyword>
<dbReference type="GO" id="GO:0004359">
    <property type="term" value="F:glutaminase activity"/>
    <property type="evidence" value="ECO:0007669"/>
    <property type="project" value="UniProtKB-UniRule"/>
</dbReference>
<gene>
    <name evidence="10" type="primary">pdxT</name>
    <name evidence="13" type="ORF">ABE28_012105</name>
</gene>
<comment type="similarity">
    <text evidence="1 10">Belongs to the glutaminase PdxT/SNO family.</text>
</comment>
<dbReference type="PROSITE" id="PS01236">
    <property type="entry name" value="PDXT_SNO_1"/>
    <property type="match status" value="1"/>
</dbReference>
<feature type="binding site" evidence="10 12">
    <location>
        <begin position="134"/>
        <end position="135"/>
    </location>
    <ligand>
        <name>L-glutamine</name>
        <dbReference type="ChEBI" id="CHEBI:58359"/>
    </ligand>
</feature>
<comment type="pathway">
    <text evidence="10">Cofactor biosynthesis; pyridoxal 5'-phosphate biosynthesis.</text>
</comment>
<dbReference type="GO" id="GO:0008614">
    <property type="term" value="P:pyridoxine metabolic process"/>
    <property type="evidence" value="ECO:0007669"/>
    <property type="project" value="TreeGrafter"/>
</dbReference>
<dbReference type="SUPFAM" id="SSF52317">
    <property type="entry name" value="Class I glutamine amidotransferase-like"/>
    <property type="match status" value="1"/>
</dbReference>
<organism evidence="13 14">
    <name type="scientific">Peribacillus muralis</name>
    <dbReference type="NCBI Taxonomy" id="264697"/>
    <lineage>
        <taxon>Bacteria</taxon>
        <taxon>Bacillati</taxon>
        <taxon>Bacillota</taxon>
        <taxon>Bacilli</taxon>
        <taxon>Bacillales</taxon>
        <taxon>Bacillaceae</taxon>
        <taxon>Peribacillus</taxon>
    </lineage>
</organism>
<dbReference type="InterPro" id="IPR029062">
    <property type="entry name" value="Class_I_gatase-like"/>
</dbReference>
<dbReference type="RefSeq" id="WP_064464941.1">
    <property type="nucleotide sequence ID" value="NZ_CP017080.1"/>
</dbReference>
<evidence type="ECO:0000256" key="3">
    <source>
        <dbReference type="ARBA" id="ARBA00022898"/>
    </source>
</evidence>
<feature type="binding site" evidence="10 12">
    <location>
        <begin position="47"/>
        <end position="49"/>
    </location>
    <ligand>
        <name>L-glutamine</name>
        <dbReference type="ChEBI" id="CHEBI:58359"/>
    </ligand>
</feature>
<sequence length="199" mass="21826">MITIGVLGLQGAIEEHLNQIDSAGAQALIVKKPSQLSEIDGLIIPGGESTTMRKLMDRYGFMGPIKTFFDQKKPIFGTCAGMVLAANRLSGDEKAYLELMDISVKRNGFGRQRDSFEANLSINGMEEPFKAVFIRAPYAVGAGVDVEILAEYDNKVVAARQEHVLVSAFHPELTGDDRFMRLFIDMVKASLKEADLKIG</sequence>
<evidence type="ECO:0000256" key="8">
    <source>
        <dbReference type="ARBA" id="ARBA00054599"/>
    </source>
</evidence>
<dbReference type="PROSITE" id="PS51273">
    <property type="entry name" value="GATASE_TYPE_1"/>
    <property type="match status" value="1"/>
</dbReference>
<keyword evidence="13" id="KW-0808">Transferase</keyword>
<dbReference type="NCBIfam" id="TIGR03800">
    <property type="entry name" value="PLP_synth_Pdx2"/>
    <property type="match status" value="1"/>
</dbReference>
<dbReference type="Gene3D" id="3.40.50.880">
    <property type="match status" value="1"/>
</dbReference>
<feature type="active site" description="Charge relay system" evidence="10 11">
    <location>
        <position position="172"/>
    </location>
</feature>
<dbReference type="GO" id="GO:0005829">
    <property type="term" value="C:cytosol"/>
    <property type="evidence" value="ECO:0007669"/>
    <property type="project" value="TreeGrafter"/>
</dbReference>
<comment type="function">
    <text evidence="8 10">Catalyzes the hydrolysis of glutamine to glutamate and ammonia as part of the biosynthesis of pyridoxal 5'-phosphate. The resulting ammonia molecule is channeled to the active site of PdxS.</text>
</comment>
<dbReference type="InterPro" id="IPR021196">
    <property type="entry name" value="PdxT/SNO_CS"/>
</dbReference>
<dbReference type="Proteomes" id="UP000077926">
    <property type="component" value="Chromosome"/>
</dbReference>